<dbReference type="AlphaFoldDB" id="A0A6J7LVA1"/>
<gene>
    <name evidence="1" type="ORF">UFOPK3772_03516</name>
</gene>
<proteinExistence type="predicted"/>
<protein>
    <submittedName>
        <fullName evidence="1">Unannotated protein</fullName>
    </submittedName>
</protein>
<dbReference type="EMBL" id="CAFBNE010000221">
    <property type="protein sequence ID" value="CAB4972780.1"/>
    <property type="molecule type" value="Genomic_DNA"/>
</dbReference>
<evidence type="ECO:0000313" key="1">
    <source>
        <dbReference type="EMBL" id="CAB4972780.1"/>
    </source>
</evidence>
<reference evidence="1" key="1">
    <citation type="submission" date="2020-05" db="EMBL/GenBank/DDBJ databases">
        <authorList>
            <person name="Chiriac C."/>
            <person name="Salcher M."/>
            <person name="Ghai R."/>
            <person name="Kavagutti S V."/>
        </authorList>
    </citation>
    <scope>NUCLEOTIDE SEQUENCE</scope>
</reference>
<sequence>MLEEGDHRRRDRPELARRDIHVVDVVGEDVVDLAALASDEDARIGHVAFSVNRGVRLGDHVEVFLVGGQVVDIVGDPAVDDLAVRGLDETERVDSRIRRERSDQADIGAFRGLDRAHAAVVRRVNVANLEASALTRQTARAEGREATLVGQARERIRLIHELRQL</sequence>
<organism evidence="1">
    <name type="scientific">freshwater metagenome</name>
    <dbReference type="NCBI Taxonomy" id="449393"/>
    <lineage>
        <taxon>unclassified sequences</taxon>
        <taxon>metagenomes</taxon>
        <taxon>ecological metagenomes</taxon>
    </lineage>
</organism>
<name>A0A6J7LVA1_9ZZZZ</name>
<accession>A0A6J7LVA1</accession>